<evidence type="ECO:0000256" key="3">
    <source>
        <dbReference type="ARBA" id="ARBA00023163"/>
    </source>
</evidence>
<keyword evidence="2" id="KW-0238">DNA-binding</keyword>
<dbReference type="InterPro" id="IPR010982">
    <property type="entry name" value="Lambda_DNA-bd_dom_sf"/>
</dbReference>
<dbReference type="PROSITE" id="PS00356">
    <property type="entry name" value="HTH_LACI_1"/>
    <property type="match status" value="1"/>
</dbReference>
<dbReference type="GO" id="GO:0003700">
    <property type="term" value="F:DNA-binding transcription factor activity"/>
    <property type="evidence" value="ECO:0007669"/>
    <property type="project" value="TreeGrafter"/>
</dbReference>
<dbReference type="InterPro" id="IPR000843">
    <property type="entry name" value="HTH_LacI"/>
</dbReference>
<dbReference type="AlphaFoldDB" id="A0A841ASH7"/>
<dbReference type="SMART" id="SM00354">
    <property type="entry name" value="HTH_LACI"/>
    <property type="match status" value="1"/>
</dbReference>
<dbReference type="SUPFAM" id="SSF53822">
    <property type="entry name" value="Periplasmic binding protein-like I"/>
    <property type="match status" value="1"/>
</dbReference>
<gene>
    <name evidence="5" type="ORF">HD599_002876</name>
</gene>
<dbReference type="InterPro" id="IPR028082">
    <property type="entry name" value="Peripla_BP_I"/>
</dbReference>
<dbReference type="RefSeq" id="WP_184238802.1">
    <property type="nucleotide sequence ID" value="NZ_JACHMJ010000001.1"/>
</dbReference>
<dbReference type="GO" id="GO:0000976">
    <property type="term" value="F:transcription cis-regulatory region binding"/>
    <property type="evidence" value="ECO:0007669"/>
    <property type="project" value="TreeGrafter"/>
</dbReference>
<dbReference type="Gene3D" id="1.10.260.40">
    <property type="entry name" value="lambda repressor-like DNA-binding domains"/>
    <property type="match status" value="1"/>
</dbReference>
<evidence type="ECO:0000259" key="4">
    <source>
        <dbReference type="PROSITE" id="PS50932"/>
    </source>
</evidence>
<evidence type="ECO:0000256" key="2">
    <source>
        <dbReference type="ARBA" id="ARBA00023125"/>
    </source>
</evidence>
<dbReference type="Pfam" id="PF00356">
    <property type="entry name" value="LacI"/>
    <property type="match status" value="1"/>
</dbReference>
<proteinExistence type="predicted"/>
<dbReference type="CDD" id="cd06267">
    <property type="entry name" value="PBP1_LacI_sugar_binding-like"/>
    <property type="match status" value="1"/>
</dbReference>
<dbReference type="EMBL" id="JACHMJ010000001">
    <property type="protein sequence ID" value="MBB5844553.1"/>
    <property type="molecule type" value="Genomic_DNA"/>
</dbReference>
<dbReference type="Pfam" id="PF13377">
    <property type="entry name" value="Peripla_BP_3"/>
    <property type="match status" value="1"/>
</dbReference>
<dbReference type="PANTHER" id="PTHR30146">
    <property type="entry name" value="LACI-RELATED TRANSCRIPTIONAL REPRESSOR"/>
    <property type="match status" value="1"/>
</dbReference>
<dbReference type="PROSITE" id="PS50932">
    <property type="entry name" value="HTH_LACI_2"/>
    <property type="match status" value="1"/>
</dbReference>
<dbReference type="InterPro" id="IPR046335">
    <property type="entry name" value="LacI/GalR-like_sensor"/>
</dbReference>
<feature type="domain" description="HTH lacI-type" evidence="4">
    <location>
        <begin position="14"/>
        <end position="68"/>
    </location>
</feature>
<dbReference type="Gene3D" id="3.40.50.2300">
    <property type="match status" value="2"/>
</dbReference>
<dbReference type="CDD" id="cd01392">
    <property type="entry name" value="HTH_LacI"/>
    <property type="match status" value="1"/>
</dbReference>
<dbReference type="Proteomes" id="UP000536685">
    <property type="component" value="Unassembled WGS sequence"/>
</dbReference>
<accession>A0A841ASH7</accession>
<comment type="caution">
    <text evidence="5">The sequence shown here is derived from an EMBL/GenBank/DDBJ whole genome shotgun (WGS) entry which is preliminary data.</text>
</comment>
<dbReference type="SUPFAM" id="SSF47413">
    <property type="entry name" value="lambda repressor-like DNA-binding domains"/>
    <property type="match status" value="1"/>
</dbReference>
<keyword evidence="3" id="KW-0804">Transcription</keyword>
<protein>
    <submittedName>
        <fullName evidence="5">LacI family transcriptional regulator</fullName>
    </submittedName>
</protein>
<keyword evidence="1" id="KW-0805">Transcription regulation</keyword>
<evidence type="ECO:0000256" key="1">
    <source>
        <dbReference type="ARBA" id="ARBA00023015"/>
    </source>
</evidence>
<evidence type="ECO:0000313" key="6">
    <source>
        <dbReference type="Proteomes" id="UP000536685"/>
    </source>
</evidence>
<keyword evidence="6" id="KW-1185">Reference proteome</keyword>
<reference evidence="5 6" key="1">
    <citation type="submission" date="2020-08" db="EMBL/GenBank/DDBJ databases">
        <title>Sequencing the genomes of 1000 actinobacteria strains.</title>
        <authorList>
            <person name="Klenk H.-P."/>
        </authorList>
    </citation>
    <scope>NUCLEOTIDE SEQUENCE [LARGE SCALE GENOMIC DNA]</scope>
    <source>
        <strain evidence="5 6">DSM 105784</strain>
    </source>
</reference>
<dbReference type="PANTHER" id="PTHR30146:SF109">
    <property type="entry name" value="HTH-TYPE TRANSCRIPTIONAL REGULATOR GALS"/>
    <property type="match status" value="1"/>
</dbReference>
<name>A0A841ASH7_9MICO</name>
<sequence length="347" mass="36997">MSRLNGPARTNRPAKLIDVARHAGVSTGTVSNVLNHPDKVKEGTSARVMRSIEHLGFVRDTNASSLANGGSHDIGLVVIDLANSIFLDAARGAQSTARAAGLNLLMAGSENDFGVQSSNVDSFIGARVAGLLLAPMQDSSAQIQRLTKRHVPVVLVNYDPGTDHACSVIVDNDAAGYIAARHLIDLGRRRIAFVSVDWDLQPVEQRRHGIRRAVAETDGAVTLEEIVADDLEVGSGNAIARQVAARDAAERPDAVVAVTDNLAVGFIEQAADLGIDVPGDIAVMGTDDNTSAARCRLTLTTVTMQGRQLGAVAMELLMDEIRHGRDEHRHQRVVLTPQLVVQQSTVR</sequence>
<evidence type="ECO:0000313" key="5">
    <source>
        <dbReference type="EMBL" id="MBB5844553.1"/>
    </source>
</evidence>
<organism evidence="5 6">
    <name type="scientific">Conyzicola lurida</name>
    <dbReference type="NCBI Taxonomy" id="1172621"/>
    <lineage>
        <taxon>Bacteria</taxon>
        <taxon>Bacillati</taxon>
        <taxon>Actinomycetota</taxon>
        <taxon>Actinomycetes</taxon>
        <taxon>Micrococcales</taxon>
        <taxon>Microbacteriaceae</taxon>
        <taxon>Conyzicola</taxon>
    </lineage>
</organism>